<dbReference type="InterPro" id="IPR036678">
    <property type="entry name" value="MutS_con_dom_sf"/>
</dbReference>
<dbReference type="InterPro" id="IPR036187">
    <property type="entry name" value="DNA_mismatch_repair_MutS_sf"/>
</dbReference>
<dbReference type="PROSITE" id="PS00486">
    <property type="entry name" value="DNA_MISMATCH_REPAIR_2"/>
    <property type="match status" value="1"/>
</dbReference>
<dbReference type="Proteomes" id="UP000268229">
    <property type="component" value="Chromosome"/>
</dbReference>
<evidence type="ECO:0000256" key="7">
    <source>
        <dbReference type="ARBA" id="ARBA00023204"/>
    </source>
</evidence>
<evidence type="ECO:0000256" key="2">
    <source>
        <dbReference type="ARBA" id="ARBA00021982"/>
    </source>
</evidence>
<dbReference type="AlphaFoldDB" id="A0A3S4YSA4"/>
<dbReference type="Pfam" id="PF00488">
    <property type="entry name" value="MutS_V"/>
    <property type="match status" value="1"/>
</dbReference>
<feature type="domain" description="DNA mismatch repair proteins mutS family" evidence="13">
    <location>
        <begin position="768"/>
        <end position="784"/>
    </location>
</feature>
<keyword evidence="7 9" id="KW-0234">DNA repair</keyword>
<dbReference type="InterPro" id="IPR007696">
    <property type="entry name" value="DNA_mismatch_repair_MutS_core"/>
</dbReference>
<accession>A0A3S4YSA4</accession>
<evidence type="ECO:0000256" key="11">
    <source>
        <dbReference type="SAM" id="Coils"/>
    </source>
</evidence>
<dbReference type="Pfam" id="PF05188">
    <property type="entry name" value="MutS_II"/>
    <property type="match status" value="1"/>
</dbReference>
<dbReference type="PANTHER" id="PTHR11361">
    <property type="entry name" value="DNA MISMATCH REPAIR PROTEIN MUTS FAMILY MEMBER"/>
    <property type="match status" value="1"/>
</dbReference>
<dbReference type="Gene3D" id="1.10.1420.10">
    <property type="match status" value="2"/>
</dbReference>
<gene>
    <name evidence="9 14" type="primary">mutS</name>
    <name evidence="14" type="ORF">NCTC12227_01970</name>
</gene>
<dbReference type="InterPro" id="IPR027417">
    <property type="entry name" value="P-loop_NTPase"/>
</dbReference>
<evidence type="ECO:0000256" key="1">
    <source>
        <dbReference type="ARBA" id="ARBA00006271"/>
    </source>
</evidence>
<dbReference type="FunFam" id="3.40.1170.10:FF:000001">
    <property type="entry name" value="DNA mismatch repair protein MutS"/>
    <property type="match status" value="1"/>
</dbReference>
<dbReference type="Gene3D" id="3.40.50.300">
    <property type="entry name" value="P-loop containing nucleotide triphosphate hydrolases"/>
    <property type="match status" value="1"/>
</dbReference>
<keyword evidence="6 9" id="KW-0238">DNA-binding</keyword>
<dbReference type="Pfam" id="PF05190">
    <property type="entry name" value="MutS_IV"/>
    <property type="match status" value="1"/>
</dbReference>
<reference evidence="14 15" key="1">
    <citation type="submission" date="2018-12" db="EMBL/GenBank/DDBJ databases">
        <authorList>
            <consortium name="Pathogen Informatics"/>
        </authorList>
    </citation>
    <scope>NUCLEOTIDE SEQUENCE [LARGE SCALE GENOMIC DNA]</scope>
    <source>
        <strain evidence="14 15">NCTC12227</strain>
    </source>
</reference>
<feature type="binding site" evidence="9">
    <location>
        <begin position="694"/>
        <end position="701"/>
    </location>
    <ligand>
        <name>ATP</name>
        <dbReference type="ChEBI" id="CHEBI:30616"/>
    </ligand>
</feature>
<dbReference type="Gene3D" id="6.10.140.430">
    <property type="match status" value="1"/>
</dbReference>
<keyword evidence="5 9" id="KW-0067">ATP-binding</keyword>
<dbReference type="FunFam" id="1.10.1420.10:FF:000018">
    <property type="entry name" value="DNA mismatch repair protein MutS"/>
    <property type="match status" value="1"/>
</dbReference>
<dbReference type="GO" id="GO:0003684">
    <property type="term" value="F:damaged DNA binding"/>
    <property type="evidence" value="ECO:0007669"/>
    <property type="project" value="UniProtKB-UniRule"/>
</dbReference>
<dbReference type="GO" id="GO:0006298">
    <property type="term" value="P:mismatch repair"/>
    <property type="evidence" value="ECO:0007669"/>
    <property type="project" value="UniProtKB-UniRule"/>
</dbReference>
<keyword evidence="3 9" id="KW-0547">Nucleotide-binding</keyword>
<dbReference type="STRING" id="326522.BWD08_04375"/>
<dbReference type="KEGG" id="nani:NCTC12227_01970"/>
<feature type="compositionally biased region" description="Acidic residues" evidence="12">
    <location>
        <begin position="897"/>
        <end position="907"/>
    </location>
</feature>
<dbReference type="SUPFAM" id="SSF48334">
    <property type="entry name" value="DNA repair protein MutS, domain III"/>
    <property type="match status" value="1"/>
</dbReference>
<dbReference type="Pfam" id="PF05192">
    <property type="entry name" value="MutS_III"/>
    <property type="match status" value="1"/>
</dbReference>
<keyword evidence="15" id="KW-1185">Reference proteome</keyword>
<evidence type="ECO:0000313" key="15">
    <source>
        <dbReference type="Proteomes" id="UP000268229"/>
    </source>
</evidence>
<dbReference type="InterPro" id="IPR000432">
    <property type="entry name" value="DNA_mismatch_repair_MutS_C"/>
</dbReference>
<evidence type="ECO:0000256" key="10">
    <source>
        <dbReference type="RuleBase" id="RU003756"/>
    </source>
</evidence>
<proteinExistence type="inferred from homology"/>
<comment type="function">
    <text evidence="8 9">This protein is involved in the repair of mismatches in DNA. It is possible that it carries out the mismatch recognition step. This protein has a weak ATPase activity.</text>
</comment>
<organism evidence="14 15">
    <name type="scientific">Neisseria animaloris</name>
    <dbReference type="NCBI Taxonomy" id="326522"/>
    <lineage>
        <taxon>Bacteria</taxon>
        <taxon>Pseudomonadati</taxon>
        <taxon>Pseudomonadota</taxon>
        <taxon>Betaproteobacteria</taxon>
        <taxon>Neisseriales</taxon>
        <taxon>Neisseriaceae</taxon>
        <taxon>Neisseria</taxon>
    </lineage>
</organism>
<evidence type="ECO:0000256" key="6">
    <source>
        <dbReference type="ARBA" id="ARBA00023125"/>
    </source>
</evidence>
<evidence type="ECO:0000313" key="14">
    <source>
        <dbReference type="EMBL" id="VEJ22186.1"/>
    </source>
</evidence>
<dbReference type="PANTHER" id="PTHR11361:SF34">
    <property type="entry name" value="DNA MISMATCH REPAIR PROTEIN MSH1, MITOCHONDRIAL"/>
    <property type="match status" value="1"/>
</dbReference>
<dbReference type="InterPro" id="IPR045076">
    <property type="entry name" value="MutS"/>
</dbReference>
<dbReference type="PIRSF" id="PIRSF037677">
    <property type="entry name" value="DNA_mis_repair_Msh6"/>
    <property type="match status" value="1"/>
</dbReference>
<comment type="similarity">
    <text evidence="1 9 10">Belongs to the DNA mismatch repair MutS family.</text>
</comment>
<keyword evidence="11" id="KW-0175">Coiled coil</keyword>
<dbReference type="GO" id="GO:0140664">
    <property type="term" value="F:ATP-dependent DNA damage sensor activity"/>
    <property type="evidence" value="ECO:0007669"/>
    <property type="project" value="InterPro"/>
</dbReference>
<evidence type="ECO:0000256" key="5">
    <source>
        <dbReference type="ARBA" id="ARBA00022840"/>
    </source>
</evidence>
<evidence type="ECO:0000256" key="4">
    <source>
        <dbReference type="ARBA" id="ARBA00022763"/>
    </source>
</evidence>
<dbReference type="SUPFAM" id="SSF55271">
    <property type="entry name" value="DNA repair protein MutS, domain I"/>
    <property type="match status" value="1"/>
</dbReference>
<dbReference type="InterPro" id="IPR005748">
    <property type="entry name" value="DNA_mismatch_repair_MutS"/>
</dbReference>
<dbReference type="GO" id="GO:0030983">
    <property type="term" value="F:mismatched DNA binding"/>
    <property type="evidence" value="ECO:0007669"/>
    <property type="project" value="InterPro"/>
</dbReference>
<evidence type="ECO:0000259" key="13">
    <source>
        <dbReference type="PROSITE" id="PS00486"/>
    </source>
</evidence>
<dbReference type="SUPFAM" id="SSF52540">
    <property type="entry name" value="P-loop containing nucleoside triphosphate hydrolases"/>
    <property type="match status" value="1"/>
</dbReference>
<dbReference type="HAMAP" id="MF_00096">
    <property type="entry name" value="MutS"/>
    <property type="match status" value="1"/>
</dbReference>
<dbReference type="EMBL" id="LR134516">
    <property type="protein sequence ID" value="VEJ22186.1"/>
    <property type="molecule type" value="Genomic_DNA"/>
</dbReference>
<keyword evidence="4 9" id="KW-0227">DNA damage</keyword>
<dbReference type="InterPro" id="IPR007860">
    <property type="entry name" value="DNA_mmatch_repair_MutS_con_dom"/>
</dbReference>
<dbReference type="SMART" id="SM00534">
    <property type="entry name" value="MUTSac"/>
    <property type="match status" value="1"/>
</dbReference>
<dbReference type="InterPro" id="IPR017261">
    <property type="entry name" value="DNA_mismatch_repair_MutS/MSH"/>
</dbReference>
<dbReference type="NCBIfam" id="TIGR01070">
    <property type="entry name" value="mutS1"/>
    <property type="match status" value="1"/>
</dbReference>
<dbReference type="NCBIfam" id="NF003810">
    <property type="entry name" value="PRK05399.1"/>
    <property type="match status" value="1"/>
</dbReference>
<evidence type="ECO:0000256" key="9">
    <source>
        <dbReference type="HAMAP-Rule" id="MF_00096"/>
    </source>
</evidence>
<dbReference type="SMART" id="SM00533">
    <property type="entry name" value="MUTSd"/>
    <property type="match status" value="1"/>
</dbReference>
<feature type="coiled-coil region" evidence="11">
    <location>
        <begin position="587"/>
        <end position="626"/>
    </location>
</feature>
<sequence length="947" mass="104684">MSGCMLLRPSENFQTASTLPPFAIANKLILIQSSKPQTVQVVRKRFCAALAAYKIVLFELRCGNAVAKFKFICDTIRLFKIHTTRPSEMTKPAVSPMMQQYLDIKAHHTDKLVFYRMGDFYELFLDDAVEAAKLLDITLTTRGQMNGEPIKMAGVPFHAAEQYLARLVKMGKSVAICEQTGEVGASKGPVERKVVRIVTPGTLTDSAFLEDKETNRIVAVCADKKHIGLAWASLQSGEFKVKLTTADKLTDELARLQAAEILLPDGKNAPPLQTANITRLNHWQFAADTAAKLLTDYFGSQDLLGFGLNLDDHAAAIGAAGALLNYIRLTQNHLPQHLDGLSLETENQYIGMDAATRRNLEITQTLTGKKSPTLFSVLDNCATHMGSRLLALWLHHPLRNRAHIQARQQAVLELQNHYADLQGRLKNIADIERIAARIAVGNARPRDLAALRDSLFVLAETELPAGGSGLLQTLQNVFPETLPIAEKLQAAILPEPSVWLRDGGVINEGFHAGLDELRHIQNHGDEFLLALEARERERTGLSTLKVEFNRVHGFYIELSKVQAEQAPADYQRRQTLKNAERFITPELKTFEDKVLTAQEQALALEKQLYETLLKELQTALPQLQKAAKAAASLDVLSTFAKHAEERGYVCPEFADYPLIEIDNGRHPVVEQQVRHFTANHTALDHKHRLMLLTGPNMGGKSTYMRQVALIVLLAHTGAFVPADAAKIGTIDQIFTRIGASDDLAGNRSTFMVEMSETAYILHHATEQSLVLMDEVGRGTSTFDGLALAQAIAEHLIQKNKSFSLFATHYFELTRLPEAHATAVNMHLSALEEGQDIVFLHHIEPGPASKSYGIAVAKLAGLPARALKSAHKHLNELEAQAAANRPQMDIFNMMPSENEDTAWEENETEPASAPNPALEALKAVNPDELSPREALEWVYKLKGLSEES</sequence>
<dbReference type="SUPFAM" id="SSF53150">
    <property type="entry name" value="DNA repair protein MutS, domain II"/>
    <property type="match status" value="1"/>
</dbReference>
<dbReference type="GO" id="GO:0005829">
    <property type="term" value="C:cytosol"/>
    <property type="evidence" value="ECO:0007669"/>
    <property type="project" value="TreeGrafter"/>
</dbReference>
<dbReference type="Pfam" id="PF01624">
    <property type="entry name" value="MutS_I"/>
    <property type="match status" value="1"/>
</dbReference>
<dbReference type="GO" id="GO:0005524">
    <property type="term" value="F:ATP binding"/>
    <property type="evidence" value="ECO:0007669"/>
    <property type="project" value="UniProtKB-UniRule"/>
</dbReference>
<dbReference type="FunFam" id="3.40.50.300:FF:000870">
    <property type="entry name" value="MutS protein homolog 4"/>
    <property type="match status" value="1"/>
</dbReference>
<evidence type="ECO:0000256" key="8">
    <source>
        <dbReference type="ARBA" id="ARBA00024647"/>
    </source>
</evidence>
<dbReference type="InterPro" id="IPR007695">
    <property type="entry name" value="DNA_mismatch_repair_MutS-lik_N"/>
</dbReference>
<evidence type="ECO:0000256" key="12">
    <source>
        <dbReference type="SAM" id="MobiDB-lite"/>
    </source>
</evidence>
<dbReference type="Gene3D" id="3.40.1170.10">
    <property type="entry name" value="DNA repair protein MutS, domain I"/>
    <property type="match status" value="1"/>
</dbReference>
<dbReference type="Gene3D" id="3.30.420.110">
    <property type="entry name" value="MutS, connector domain"/>
    <property type="match status" value="1"/>
</dbReference>
<protein>
    <recommendedName>
        <fullName evidence="2 9">DNA mismatch repair protein MutS</fullName>
    </recommendedName>
</protein>
<dbReference type="InterPro" id="IPR007861">
    <property type="entry name" value="DNA_mismatch_repair_MutS_clamp"/>
</dbReference>
<dbReference type="InterPro" id="IPR016151">
    <property type="entry name" value="DNA_mismatch_repair_MutS_N"/>
</dbReference>
<name>A0A3S4YSA4_9NEIS</name>
<evidence type="ECO:0000256" key="3">
    <source>
        <dbReference type="ARBA" id="ARBA00022741"/>
    </source>
</evidence>
<feature type="region of interest" description="Disordered" evidence="12">
    <location>
        <begin position="897"/>
        <end position="916"/>
    </location>
</feature>